<gene>
    <name evidence="2" type="ORF">AAF712_014762</name>
</gene>
<sequence length="717" mass="79902">MDFENDNQQPSGTPFPINTAMGETVPLNSNSNSNGFTSGQQFLGFTQGSPWNPTQFAQFNPTMYPPPWMYQQPPVMPHSGMNARSTTSMDVDRTDRSDPGDWVAHPEYRIVLHIHRDIHGCPDLLGHIVTAKQAGDVNLLTALKTIEDDVSRPFKESAQRAKVKVTSLETKIMTIEHEEKVQSLTTSFTDKQNTLQEKYNTVLEEKSQLIVEMAALRETADRLRREAASPVRSSRSAPYRRPDDRNPMRRNNGSEGSYIPRSTSRIAIIPTSSTLSPDWGNLCVPFPTQAASWTTLEHSGFRPGRDFSLVTIDWAAFDGVGKSSAHVDQCIATNTLPTPTVFPHAESLGLQAIPTSRGDLKALIDRSSVKGNTGDLLHLRFAYTLAEYIDQGTECAPNLNPFYAEERVILNKVETLHPLWAQSSKLLDHSTFRIHGVPTEWATPCLIPPVATPDAGHRNDWLQWGLYYFVHGDSHSLLGQLMFDCGIINIESVRASRILSETTPPRSGKSREAYDGWRFSFISLVSKPQLYQELVTKYRIVINPAIRLTCPSGNPPYDLETVARHFAACGISIPAVNSMVRFGWQFIIDQQHLSTNSAPFKSQYAGLLNEARFRALFYPISPPGDNAFQSVPEDWPPAEGIIKFRRRRAQLGLLRESKVISSDYKLPKKVKFPEGFDDLGFDALTMSTTSDPSLQTSGNITPVVSQDSEMQSTDSGN</sequence>
<feature type="region of interest" description="Disordered" evidence="1">
    <location>
        <begin position="688"/>
        <end position="717"/>
    </location>
</feature>
<accession>A0ABR2ZBA7</accession>
<evidence type="ECO:0000313" key="3">
    <source>
        <dbReference type="Proteomes" id="UP001437256"/>
    </source>
</evidence>
<feature type="compositionally biased region" description="Low complexity" evidence="1">
    <location>
        <begin position="228"/>
        <end position="239"/>
    </location>
</feature>
<organism evidence="2 3">
    <name type="scientific">Marasmius tenuissimus</name>
    <dbReference type="NCBI Taxonomy" id="585030"/>
    <lineage>
        <taxon>Eukaryota</taxon>
        <taxon>Fungi</taxon>
        <taxon>Dikarya</taxon>
        <taxon>Basidiomycota</taxon>
        <taxon>Agaricomycotina</taxon>
        <taxon>Agaricomycetes</taxon>
        <taxon>Agaricomycetidae</taxon>
        <taxon>Agaricales</taxon>
        <taxon>Marasmiineae</taxon>
        <taxon>Marasmiaceae</taxon>
        <taxon>Marasmius</taxon>
    </lineage>
</organism>
<evidence type="ECO:0000256" key="1">
    <source>
        <dbReference type="SAM" id="MobiDB-lite"/>
    </source>
</evidence>
<evidence type="ECO:0000313" key="2">
    <source>
        <dbReference type="EMBL" id="KAL0058550.1"/>
    </source>
</evidence>
<feature type="region of interest" description="Disordered" evidence="1">
    <location>
        <begin position="1"/>
        <end position="44"/>
    </location>
</feature>
<feature type="compositionally biased region" description="Polar residues" evidence="1">
    <location>
        <begin position="35"/>
        <end position="44"/>
    </location>
</feature>
<name>A0ABR2ZBA7_9AGAR</name>
<feature type="region of interest" description="Disordered" evidence="1">
    <location>
        <begin position="77"/>
        <end position="100"/>
    </location>
</feature>
<dbReference type="Proteomes" id="UP001437256">
    <property type="component" value="Unassembled WGS sequence"/>
</dbReference>
<comment type="caution">
    <text evidence="2">The sequence shown here is derived from an EMBL/GenBank/DDBJ whole genome shotgun (WGS) entry which is preliminary data.</text>
</comment>
<proteinExistence type="predicted"/>
<feature type="compositionally biased region" description="Polar residues" evidence="1">
    <location>
        <begin position="1"/>
        <end position="12"/>
    </location>
</feature>
<feature type="region of interest" description="Disordered" evidence="1">
    <location>
        <begin position="222"/>
        <end position="263"/>
    </location>
</feature>
<feature type="compositionally biased region" description="Basic and acidic residues" evidence="1">
    <location>
        <begin position="90"/>
        <end position="100"/>
    </location>
</feature>
<keyword evidence="3" id="KW-1185">Reference proteome</keyword>
<dbReference type="EMBL" id="JBBXMP010000300">
    <property type="protein sequence ID" value="KAL0058550.1"/>
    <property type="molecule type" value="Genomic_DNA"/>
</dbReference>
<reference evidence="2 3" key="1">
    <citation type="submission" date="2024-05" db="EMBL/GenBank/DDBJ databases">
        <title>A draft genome resource for the thread blight pathogen Marasmius tenuissimus strain MS-2.</title>
        <authorList>
            <person name="Yulfo-Soto G.E."/>
            <person name="Baruah I.K."/>
            <person name="Amoako-Attah I."/>
            <person name="Bukari Y."/>
            <person name="Meinhardt L.W."/>
            <person name="Bailey B.A."/>
            <person name="Cohen S.P."/>
        </authorList>
    </citation>
    <scope>NUCLEOTIDE SEQUENCE [LARGE SCALE GENOMIC DNA]</scope>
    <source>
        <strain evidence="2 3">MS-2</strain>
    </source>
</reference>
<protein>
    <submittedName>
        <fullName evidence="2">Uncharacterized protein</fullName>
    </submittedName>
</protein>